<dbReference type="CDD" id="cd00158">
    <property type="entry name" value="RHOD"/>
    <property type="match status" value="1"/>
</dbReference>
<evidence type="ECO:0000313" key="3">
    <source>
        <dbReference type="Proteomes" id="UP000823588"/>
    </source>
</evidence>
<protein>
    <submittedName>
        <fullName evidence="2">Rhodanese-related sulfurtransferase</fullName>
    </submittedName>
</protein>
<proteinExistence type="predicted"/>
<sequence>MLGSRRKRGVRDVVEEVTPEEVRDRVEAGDVRVIDTRSPTQYERGHIPGAINVPLGELPSRVPEIDWDGRDVVCACPIGQSSKQAAMLVNSYEEVEEDVLVASMAGGYEEWEFELERGADADRD</sequence>
<dbReference type="EMBL" id="JAGGKQ010000003">
    <property type="protein sequence ID" value="MBP1921504.1"/>
    <property type="molecule type" value="Genomic_DNA"/>
</dbReference>
<organism evidence="2 3">
    <name type="scientific">Halorubrum alkaliphilum</name>
    <dbReference type="NCBI Taxonomy" id="261290"/>
    <lineage>
        <taxon>Archaea</taxon>
        <taxon>Methanobacteriati</taxon>
        <taxon>Methanobacteriota</taxon>
        <taxon>Stenosarchaea group</taxon>
        <taxon>Halobacteria</taxon>
        <taxon>Halobacteriales</taxon>
        <taxon>Haloferacaceae</taxon>
        <taxon>Halorubrum</taxon>
    </lineage>
</organism>
<evidence type="ECO:0000259" key="1">
    <source>
        <dbReference type="PROSITE" id="PS50206"/>
    </source>
</evidence>
<comment type="caution">
    <text evidence="2">The sequence shown here is derived from an EMBL/GenBank/DDBJ whole genome shotgun (WGS) entry which is preliminary data.</text>
</comment>
<dbReference type="InterPro" id="IPR001763">
    <property type="entry name" value="Rhodanese-like_dom"/>
</dbReference>
<dbReference type="AlphaFoldDB" id="A0A8T4GAR4"/>
<dbReference type="SMART" id="SM00450">
    <property type="entry name" value="RHOD"/>
    <property type="match status" value="1"/>
</dbReference>
<feature type="domain" description="Rhodanese" evidence="1">
    <location>
        <begin position="27"/>
        <end position="117"/>
    </location>
</feature>
<name>A0A8T4GAR4_9EURY</name>
<dbReference type="Proteomes" id="UP000823588">
    <property type="component" value="Unassembled WGS sequence"/>
</dbReference>
<dbReference type="InterPro" id="IPR001307">
    <property type="entry name" value="Thiosulphate_STrfase_CS"/>
</dbReference>
<dbReference type="Pfam" id="PF00581">
    <property type="entry name" value="Rhodanese"/>
    <property type="match status" value="1"/>
</dbReference>
<dbReference type="SUPFAM" id="SSF52821">
    <property type="entry name" value="Rhodanese/Cell cycle control phosphatase"/>
    <property type="match status" value="1"/>
</dbReference>
<gene>
    <name evidence="2" type="ORF">J2751_000497</name>
</gene>
<reference evidence="2" key="1">
    <citation type="submission" date="2021-03" db="EMBL/GenBank/DDBJ databases">
        <title>Genomic Encyclopedia of Type Strains, Phase IV (KMG-IV): sequencing the most valuable type-strain genomes for metagenomic binning, comparative biology and taxonomic classification.</title>
        <authorList>
            <person name="Goeker M."/>
        </authorList>
    </citation>
    <scope>NUCLEOTIDE SEQUENCE</scope>
    <source>
        <strain evidence="2">DSM 23564</strain>
    </source>
</reference>
<evidence type="ECO:0000313" key="2">
    <source>
        <dbReference type="EMBL" id="MBP1921504.1"/>
    </source>
</evidence>
<dbReference type="GO" id="GO:0004792">
    <property type="term" value="F:thiosulfate-cyanide sulfurtransferase activity"/>
    <property type="evidence" value="ECO:0007669"/>
    <property type="project" value="InterPro"/>
</dbReference>
<dbReference type="InterPro" id="IPR036873">
    <property type="entry name" value="Rhodanese-like_dom_sf"/>
</dbReference>
<dbReference type="PANTHER" id="PTHR43031:SF16">
    <property type="entry name" value="OXIDOREDUCTASE"/>
    <property type="match status" value="1"/>
</dbReference>
<accession>A0A8T4GAR4</accession>
<dbReference type="PROSITE" id="PS50206">
    <property type="entry name" value="RHODANESE_3"/>
    <property type="match status" value="1"/>
</dbReference>
<dbReference type="InterPro" id="IPR050229">
    <property type="entry name" value="GlpE_sulfurtransferase"/>
</dbReference>
<dbReference type="Gene3D" id="3.40.250.10">
    <property type="entry name" value="Rhodanese-like domain"/>
    <property type="match status" value="1"/>
</dbReference>
<dbReference type="PANTHER" id="PTHR43031">
    <property type="entry name" value="FAD-DEPENDENT OXIDOREDUCTASE"/>
    <property type="match status" value="1"/>
</dbReference>
<dbReference type="PROSITE" id="PS00380">
    <property type="entry name" value="RHODANESE_1"/>
    <property type="match status" value="1"/>
</dbReference>
<keyword evidence="3" id="KW-1185">Reference proteome</keyword>